<dbReference type="EMBL" id="JAULSW010000008">
    <property type="protein sequence ID" value="KAK3371992.1"/>
    <property type="molecule type" value="Genomic_DNA"/>
</dbReference>
<reference evidence="1" key="2">
    <citation type="submission" date="2023-06" db="EMBL/GenBank/DDBJ databases">
        <authorList>
            <consortium name="Lawrence Berkeley National Laboratory"/>
            <person name="Haridas S."/>
            <person name="Hensen N."/>
            <person name="Bonometti L."/>
            <person name="Westerberg I."/>
            <person name="Brannstrom I.O."/>
            <person name="Guillou S."/>
            <person name="Cros-Aarteil S."/>
            <person name="Calhoun S."/>
            <person name="Kuo A."/>
            <person name="Mondo S."/>
            <person name="Pangilinan J."/>
            <person name="Riley R."/>
            <person name="LaButti K."/>
            <person name="Andreopoulos B."/>
            <person name="Lipzen A."/>
            <person name="Chen C."/>
            <person name="Yanf M."/>
            <person name="Daum C."/>
            <person name="Ng V."/>
            <person name="Clum A."/>
            <person name="Steindorff A."/>
            <person name="Ohm R."/>
            <person name="Martin F."/>
            <person name="Silar P."/>
            <person name="Natvig D."/>
            <person name="Lalanne C."/>
            <person name="Gautier V."/>
            <person name="Ament-velasquez S.L."/>
            <person name="Kruys A."/>
            <person name="Hutchinson M.I."/>
            <person name="Powell A.J."/>
            <person name="Barry K."/>
            <person name="Miller A.N."/>
            <person name="Grigoriev I.V."/>
            <person name="Debuchy R."/>
            <person name="Gladieux P."/>
            <person name="Thoren M.H."/>
            <person name="Johannesson H."/>
        </authorList>
    </citation>
    <scope>NUCLEOTIDE SEQUENCE</scope>
    <source>
        <strain evidence="1">CBS 232.78</strain>
    </source>
</reference>
<accession>A0AAE0K9F7</accession>
<comment type="caution">
    <text evidence="1">The sequence shown here is derived from an EMBL/GenBank/DDBJ whole genome shotgun (WGS) entry which is preliminary data.</text>
</comment>
<gene>
    <name evidence="1" type="ORF">B0H63DRAFT_285565</name>
</gene>
<dbReference type="AlphaFoldDB" id="A0AAE0K9F7"/>
<sequence>MALHNLQRVDGGLFVKKGLAPISCSAVLPFFLPLACVIAPPLSLSPEVARVEEERRRSPGRGMGRLPPRVLALMMSSVSSPLFRIAVPSRRWGPCLVVLIVAGPDRRTLLGGRTGGQGLPLPFMHVSAAGALPTLASGGDVGDGWSCTYCAPSNAIVPAR</sequence>
<reference evidence="1" key="1">
    <citation type="journal article" date="2023" name="Mol. Phylogenet. Evol.">
        <title>Genome-scale phylogeny and comparative genomics of the fungal order Sordariales.</title>
        <authorList>
            <person name="Hensen N."/>
            <person name="Bonometti L."/>
            <person name="Westerberg I."/>
            <person name="Brannstrom I.O."/>
            <person name="Guillou S."/>
            <person name="Cros-Aarteil S."/>
            <person name="Calhoun S."/>
            <person name="Haridas S."/>
            <person name="Kuo A."/>
            <person name="Mondo S."/>
            <person name="Pangilinan J."/>
            <person name="Riley R."/>
            <person name="LaButti K."/>
            <person name="Andreopoulos B."/>
            <person name="Lipzen A."/>
            <person name="Chen C."/>
            <person name="Yan M."/>
            <person name="Daum C."/>
            <person name="Ng V."/>
            <person name="Clum A."/>
            <person name="Steindorff A."/>
            <person name="Ohm R.A."/>
            <person name="Martin F."/>
            <person name="Silar P."/>
            <person name="Natvig D.O."/>
            <person name="Lalanne C."/>
            <person name="Gautier V."/>
            <person name="Ament-Velasquez S.L."/>
            <person name="Kruys A."/>
            <person name="Hutchinson M.I."/>
            <person name="Powell A.J."/>
            <person name="Barry K."/>
            <person name="Miller A.N."/>
            <person name="Grigoriev I.V."/>
            <person name="Debuchy R."/>
            <person name="Gladieux P."/>
            <person name="Hiltunen Thoren M."/>
            <person name="Johannesson H."/>
        </authorList>
    </citation>
    <scope>NUCLEOTIDE SEQUENCE</scope>
    <source>
        <strain evidence="1">CBS 232.78</strain>
    </source>
</reference>
<name>A0AAE0K9F7_9PEZI</name>
<evidence type="ECO:0000313" key="1">
    <source>
        <dbReference type="EMBL" id="KAK3371992.1"/>
    </source>
</evidence>
<protein>
    <submittedName>
        <fullName evidence="1">Uncharacterized protein</fullName>
    </submittedName>
</protein>
<proteinExistence type="predicted"/>
<evidence type="ECO:0000313" key="2">
    <source>
        <dbReference type="Proteomes" id="UP001285441"/>
    </source>
</evidence>
<dbReference type="Proteomes" id="UP001285441">
    <property type="component" value="Unassembled WGS sequence"/>
</dbReference>
<keyword evidence="2" id="KW-1185">Reference proteome</keyword>
<organism evidence="1 2">
    <name type="scientific">Podospora didyma</name>
    <dbReference type="NCBI Taxonomy" id="330526"/>
    <lineage>
        <taxon>Eukaryota</taxon>
        <taxon>Fungi</taxon>
        <taxon>Dikarya</taxon>
        <taxon>Ascomycota</taxon>
        <taxon>Pezizomycotina</taxon>
        <taxon>Sordariomycetes</taxon>
        <taxon>Sordariomycetidae</taxon>
        <taxon>Sordariales</taxon>
        <taxon>Podosporaceae</taxon>
        <taxon>Podospora</taxon>
    </lineage>
</organism>